<keyword evidence="2" id="KW-1185">Reference proteome</keyword>
<comment type="caution">
    <text evidence="1">The sequence shown here is derived from an EMBL/GenBank/DDBJ whole genome shotgun (WGS) entry which is preliminary data.</text>
</comment>
<dbReference type="SUPFAM" id="SSF140453">
    <property type="entry name" value="EsxAB dimer-like"/>
    <property type="match status" value="1"/>
</dbReference>
<evidence type="ECO:0000313" key="2">
    <source>
        <dbReference type="Proteomes" id="UP001501495"/>
    </source>
</evidence>
<organism evidence="1 2">
    <name type="scientific">Nocardioides fonticola</name>
    <dbReference type="NCBI Taxonomy" id="450363"/>
    <lineage>
        <taxon>Bacteria</taxon>
        <taxon>Bacillati</taxon>
        <taxon>Actinomycetota</taxon>
        <taxon>Actinomycetes</taxon>
        <taxon>Propionibacteriales</taxon>
        <taxon>Nocardioidaceae</taxon>
        <taxon>Nocardioides</taxon>
    </lineage>
</organism>
<dbReference type="Gene3D" id="1.10.287.1060">
    <property type="entry name" value="ESAT-6-like"/>
    <property type="match status" value="1"/>
</dbReference>
<dbReference type="InterPro" id="IPR010310">
    <property type="entry name" value="T7SS_ESAT-6-like"/>
</dbReference>
<proteinExistence type="predicted"/>
<dbReference type="EMBL" id="BAAAZH010000020">
    <property type="protein sequence ID" value="GAA4121955.1"/>
    <property type="molecule type" value="Genomic_DNA"/>
</dbReference>
<accession>A0ABP7XN56</accession>
<protein>
    <recommendedName>
        <fullName evidence="3">WXG100 family type VII secretion target</fullName>
    </recommendedName>
</protein>
<name>A0ABP7XN56_9ACTN</name>
<evidence type="ECO:0000313" key="1">
    <source>
        <dbReference type="EMBL" id="GAA4121955.1"/>
    </source>
</evidence>
<evidence type="ECO:0008006" key="3">
    <source>
        <dbReference type="Google" id="ProtNLM"/>
    </source>
</evidence>
<dbReference type="Pfam" id="PF06013">
    <property type="entry name" value="WXG100"/>
    <property type="match status" value="1"/>
</dbReference>
<reference evidence="2" key="1">
    <citation type="journal article" date="2019" name="Int. J. Syst. Evol. Microbiol.">
        <title>The Global Catalogue of Microorganisms (GCM) 10K type strain sequencing project: providing services to taxonomists for standard genome sequencing and annotation.</title>
        <authorList>
            <consortium name="The Broad Institute Genomics Platform"/>
            <consortium name="The Broad Institute Genome Sequencing Center for Infectious Disease"/>
            <person name="Wu L."/>
            <person name="Ma J."/>
        </authorList>
    </citation>
    <scope>NUCLEOTIDE SEQUENCE [LARGE SCALE GENOMIC DNA]</scope>
    <source>
        <strain evidence="2">JCM 16703</strain>
    </source>
</reference>
<dbReference type="Proteomes" id="UP001501495">
    <property type="component" value="Unassembled WGS sequence"/>
</dbReference>
<sequence>MTSPLVPGTFRQGEHALSRAAALVAEARFDLDAIGAGVRADAERLQVHWSGRGATAFAALAIAWQERQARIVGALDDFESGLRGAERVAESADEEQNAGLLALQHALGAVPGR</sequence>
<dbReference type="InterPro" id="IPR036689">
    <property type="entry name" value="ESAT-6-like_sf"/>
</dbReference>
<gene>
    <name evidence="1" type="ORF">GCM10022215_27350</name>
</gene>
<dbReference type="RefSeq" id="WP_344734003.1">
    <property type="nucleotide sequence ID" value="NZ_BAAAZH010000020.1"/>
</dbReference>